<evidence type="ECO:0000256" key="2">
    <source>
        <dbReference type="ARBA" id="ARBA00022729"/>
    </source>
</evidence>
<evidence type="ECO:0000313" key="9">
    <source>
        <dbReference type="Proteomes" id="UP000639396"/>
    </source>
</evidence>
<evidence type="ECO:0000256" key="1">
    <source>
        <dbReference type="ARBA" id="ARBA00022475"/>
    </source>
</evidence>
<protein>
    <submittedName>
        <fullName evidence="8">Carbohydrate ABC transporter substrate-binding protein</fullName>
    </submittedName>
</protein>
<keyword evidence="9" id="KW-1185">Reference proteome</keyword>
<keyword evidence="2 7" id="KW-0732">Signal</keyword>
<dbReference type="SUPFAM" id="SSF53850">
    <property type="entry name" value="Periplasmic binding protein-like II"/>
    <property type="match status" value="1"/>
</dbReference>
<feature type="signal peptide" evidence="7">
    <location>
        <begin position="1"/>
        <end position="20"/>
    </location>
</feature>
<evidence type="ECO:0000256" key="5">
    <source>
        <dbReference type="ARBA" id="ARBA00023288"/>
    </source>
</evidence>
<evidence type="ECO:0000256" key="7">
    <source>
        <dbReference type="SAM" id="SignalP"/>
    </source>
</evidence>
<dbReference type="Pfam" id="PF01547">
    <property type="entry name" value="SBP_bac_1"/>
    <property type="match status" value="1"/>
</dbReference>
<dbReference type="PROSITE" id="PS51257">
    <property type="entry name" value="PROKAR_LIPOPROTEIN"/>
    <property type="match status" value="1"/>
</dbReference>
<dbReference type="PANTHER" id="PTHR43649:SF33">
    <property type="entry name" value="POLYGALACTURONAN_RHAMNOGALACTURONAN-BINDING PROTEIN YTCQ"/>
    <property type="match status" value="1"/>
</dbReference>
<dbReference type="PANTHER" id="PTHR43649">
    <property type="entry name" value="ARABINOSE-BINDING PROTEIN-RELATED"/>
    <property type="match status" value="1"/>
</dbReference>
<reference evidence="8" key="1">
    <citation type="submission" date="2020-09" db="EMBL/GenBank/DDBJ databases">
        <title>A novel bacterium of genus Paenibacillus, isolated from South China Sea.</title>
        <authorList>
            <person name="Huang H."/>
            <person name="Mo K."/>
            <person name="Hu Y."/>
        </authorList>
    </citation>
    <scope>NUCLEOTIDE SEQUENCE</scope>
    <source>
        <strain evidence="8">IB182363</strain>
    </source>
</reference>
<gene>
    <name evidence="8" type="ORF">IDH45_17850</name>
</gene>
<dbReference type="RefSeq" id="WP_190929487.1">
    <property type="nucleotide sequence ID" value="NZ_JACXJA010000023.1"/>
</dbReference>
<organism evidence="8 9">
    <name type="scientific">Paenibacillus oceani</name>
    <dbReference type="NCBI Taxonomy" id="2772510"/>
    <lineage>
        <taxon>Bacteria</taxon>
        <taxon>Bacillati</taxon>
        <taxon>Bacillota</taxon>
        <taxon>Bacilli</taxon>
        <taxon>Bacillales</taxon>
        <taxon>Paenibacillaceae</taxon>
        <taxon>Paenibacillus</taxon>
    </lineage>
</organism>
<comment type="caution">
    <text evidence="8">The sequence shown here is derived from an EMBL/GenBank/DDBJ whole genome shotgun (WGS) entry which is preliminary data.</text>
</comment>
<dbReference type="InterPro" id="IPR050490">
    <property type="entry name" value="Bact_solute-bd_prot1"/>
</dbReference>
<keyword evidence="5" id="KW-0449">Lipoprotein</keyword>
<dbReference type="EMBL" id="JACXJA010000023">
    <property type="protein sequence ID" value="MBD2863855.1"/>
    <property type="molecule type" value="Genomic_DNA"/>
</dbReference>
<evidence type="ECO:0000256" key="4">
    <source>
        <dbReference type="ARBA" id="ARBA00023139"/>
    </source>
</evidence>
<keyword evidence="4" id="KW-0564">Palmitate</keyword>
<dbReference type="Gene3D" id="3.40.190.10">
    <property type="entry name" value="Periplasmic binding protein-like II"/>
    <property type="match status" value="1"/>
</dbReference>
<name>A0A927H0M8_9BACL</name>
<feature type="region of interest" description="Disordered" evidence="6">
    <location>
        <begin position="25"/>
        <end position="44"/>
    </location>
</feature>
<dbReference type="AlphaFoldDB" id="A0A927H0M8"/>
<feature type="chain" id="PRO_5038646278" evidence="7">
    <location>
        <begin position="21"/>
        <end position="449"/>
    </location>
</feature>
<evidence type="ECO:0000256" key="6">
    <source>
        <dbReference type="SAM" id="MobiDB-lite"/>
    </source>
</evidence>
<sequence length="449" mass="49792">MFKQRVISGLAAIVAVSSLAACGGQSAPANPGNSGDVKENVQPKPKEPVEISIFHYNGTWTEEQTAKVFAEPVTKKYPHIKVKAIGYKNGKQLEEMVVSGTLPDLIMTTPGPGFETTIRKYESQFDLTPLIKQYNYDLNQLDPAALGVVRSLSTKNEIFSLPIYMAPNVLYYNKTIFDKFGVAYPKDGMTWDDLYEMSKKLTRNDNGVQYRGFLASYVHLMRLNQVSQKLFDNTGEKAAFDTSEFKNYLKDIFRIFELPGYGNDQKVHDTSVQLFLKEQTVAMLEPGGTLLGEETLAGLGNNWDFTSFPSMKEKPGVGSQAYPFIISMFNTSKHKEAAFEAMAYLTSAEFQTAAAKQGSLLPVLSDKSSVKLFGQDSAFYKGKNVGALLPKQFSPVPAEPFSEYTASAQNELYNIFRKVVTGKADINTAFREATEAANKKIEELKAAKK</sequence>
<evidence type="ECO:0000256" key="3">
    <source>
        <dbReference type="ARBA" id="ARBA00023136"/>
    </source>
</evidence>
<accession>A0A927H0M8</accession>
<dbReference type="Proteomes" id="UP000639396">
    <property type="component" value="Unassembled WGS sequence"/>
</dbReference>
<evidence type="ECO:0000313" key="8">
    <source>
        <dbReference type="EMBL" id="MBD2863855.1"/>
    </source>
</evidence>
<keyword evidence="3" id="KW-0472">Membrane</keyword>
<dbReference type="InterPro" id="IPR006059">
    <property type="entry name" value="SBP"/>
</dbReference>
<keyword evidence="1" id="KW-1003">Cell membrane</keyword>
<proteinExistence type="predicted"/>